<evidence type="ECO:0000256" key="1">
    <source>
        <dbReference type="ARBA" id="ARBA00004651"/>
    </source>
</evidence>
<keyword evidence="2" id="KW-1003">Cell membrane</keyword>
<dbReference type="AlphaFoldDB" id="A0A5B8LS02"/>
<feature type="domain" description="EamA" evidence="7">
    <location>
        <begin position="149"/>
        <end position="281"/>
    </location>
</feature>
<comment type="subcellular location">
    <subcellularLocation>
        <location evidence="1">Cell membrane</location>
        <topology evidence="1">Multi-pass membrane protein</topology>
    </subcellularLocation>
</comment>
<dbReference type="PANTHER" id="PTHR42920">
    <property type="entry name" value="OS03G0707200 PROTEIN-RELATED"/>
    <property type="match status" value="1"/>
</dbReference>
<evidence type="ECO:0000256" key="2">
    <source>
        <dbReference type="ARBA" id="ARBA00022475"/>
    </source>
</evidence>
<feature type="transmembrane region" description="Helical" evidence="6">
    <location>
        <begin position="211"/>
        <end position="231"/>
    </location>
</feature>
<feature type="transmembrane region" description="Helical" evidence="6">
    <location>
        <begin position="97"/>
        <end position="116"/>
    </location>
</feature>
<feature type="domain" description="EamA" evidence="7">
    <location>
        <begin position="6"/>
        <end position="139"/>
    </location>
</feature>
<dbReference type="GO" id="GO:0005886">
    <property type="term" value="C:plasma membrane"/>
    <property type="evidence" value="ECO:0007669"/>
    <property type="project" value="UniProtKB-SubCell"/>
</dbReference>
<evidence type="ECO:0000259" key="7">
    <source>
        <dbReference type="Pfam" id="PF00892"/>
    </source>
</evidence>
<feature type="transmembrane region" description="Helical" evidence="6">
    <location>
        <begin position="243"/>
        <end position="261"/>
    </location>
</feature>
<gene>
    <name evidence="8" type="ORF">FPZ08_09375</name>
</gene>
<dbReference type="Proteomes" id="UP000315364">
    <property type="component" value="Chromosome"/>
</dbReference>
<feature type="transmembrane region" description="Helical" evidence="6">
    <location>
        <begin position="267"/>
        <end position="289"/>
    </location>
</feature>
<proteinExistence type="predicted"/>
<name>A0A5B8LS02_9HYPH</name>
<evidence type="ECO:0000256" key="5">
    <source>
        <dbReference type="ARBA" id="ARBA00023136"/>
    </source>
</evidence>
<accession>A0A5B8LS02</accession>
<dbReference type="RefSeq" id="WP_146289727.1">
    <property type="nucleotide sequence ID" value="NZ_CP042304.1"/>
</dbReference>
<dbReference type="EMBL" id="CP042304">
    <property type="protein sequence ID" value="QDZ10943.1"/>
    <property type="molecule type" value="Genomic_DNA"/>
</dbReference>
<dbReference type="InterPro" id="IPR000620">
    <property type="entry name" value="EamA_dom"/>
</dbReference>
<evidence type="ECO:0000313" key="9">
    <source>
        <dbReference type="Proteomes" id="UP000315364"/>
    </source>
</evidence>
<feature type="transmembrane region" description="Helical" evidence="6">
    <location>
        <begin position="151"/>
        <end position="171"/>
    </location>
</feature>
<feature type="transmembrane region" description="Helical" evidence="6">
    <location>
        <begin position="36"/>
        <end position="54"/>
    </location>
</feature>
<evidence type="ECO:0000256" key="6">
    <source>
        <dbReference type="SAM" id="Phobius"/>
    </source>
</evidence>
<feature type="transmembrane region" description="Helical" evidence="6">
    <location>
        <begin position="178"/>
        <end position="199"/>
    </location>
</feature>
<feature type="transmembrane region" description="Helical" evidence="6">
    <location>
        <begin position="123"/>
        <end position="139"/>
    </location>
</feature>
<organism evidence="8 9">
    <name type="scientific">Devosia ginsengisoli</name>
    <dbReference type="NCBI Taxonomy" id="400770"/>
    <lineage>
        <taxon>Bacteria</taxon>
        <taxon>Pseudomonadati</taxon>
        <taxon>Pseudomonadota</taxon>
        <taxon>Alphaproteobacteria</taxon>
        <taxon>Hyphomicrobiales</taxon>
        <taxon>Devosiaceae</taxon>
        <taxon>Devosia</taxon>
    </lineage>
</organism>
<dbReference type="Pfam" id="PF00892">
    <property type="entry name" value="EamA"/>
    <property type="match status" value="2"/>
</dbReference>
<keyword evidence="3 6" id="KW-0812">Transmembrane</keyword>
<feature type="transmembrane region" description="Helical" evidence="6">
    <location>
        <begin position="66"/>
        <end position="85"/>
    </location>
</feature>
<evidence type="ECO:0000313" key="8">
    <source>
        <dbReference type="EMBL" id="QDZ10943.1"/>
    </source>
</evidence>
<keyword evidence="4 6" id="KW-1133">Transmembrane helix</keyword>
<keyword evidence="5 6" id="KW-0472">Membrane</keyword>
<dbReference type="PANTHER" id="PTHR42920:SF5">
    <property type="entry name" value="EAMA DOMAIN-CONTAINING PROTEIN"/>
    <property type="match status" value="1"/>
</dbReference>
<dbReference type="OrthoDB" id="9804865at2"/>
<evidence type="ECO:0000256" key="4">
    <source>
        <dbReference type="ARBA" id="ARBA00022989"/>
    </source>
</evidence>
<sequence>MSRPVAALLLLICTMLWGFAFIAQKSAMDSMGPLTFAGVRYLLGGLLILPLALWERRRRTEKLTGVNWAFILAMSTVFLIGSWLQQAGLATTTATNGGFLTGLYVFFVPVLGFLLFRTRPHPIIFVCVPLALIGIYYLNGGGLDSFTEGDGLIVISAVFWAMHVILLGHVARATGLPIFVSAVSFLFAGAVALSLAFALETPSWEGISAGWIEIAYAGILSTAVAFTFQAIGQQYVPPANAAIILSAESLFAAIGGALILGERLPPIGYAGATLIFLAILAVEALPPLWERRRAHVARTTN</sequence>
<dbReference type="InterPro" id="IPR037185">
    <property type="entry name" value="EmrE-like"/>
</dbReference>
<reference evidence="8 9" key="1">
    <citation type="submission" date="2019-07" db="EMBL/GenBank/DDBJ databases">
        <title>Full genome sequence of Devosia sp. Gsoil 520.</title>
        <authorList>
            <person name="Im W.-T."/>
        </authorList>
    </citation>
    <scope>NUCLEOTIDE SEQUENCE [LARGE SCALE GENOMIC DNA]</scope>
    <source>
        <strain evidence="8 9">Gsoil 520</strain>
    </source>
</reference>
<dbReference type="SUPFAM" id="SSF103481">
    <property type="entry name" value="Multidrug resistance efflux transporter EmrE"/>
    <property type="match status" value="2"/>
</dbReference>
<keyword evidence="9" id="KW-1185">Reference proteome</keyword>
<evidence type="ECO:0000256" key="3">
    <source>
        <dbReference type="ARBA" id="ARBA00022692"/>
    </source>
</evidence>
<dbReference type="KEGG" id="dea:FPZ08_09375"/>
<dbReference type="InterPro" id="IPR051258">
    <property type="entry name" value="Diverse_Substrate_Transporter"/>
</dbReference>
<protein>
    <submittedName>
        <fullName evidence="8">DMT family transporter</fullName>
    </submittedName>
</protein>